<feature type="compositionally biased region" description="Gly residues" evidence="1">
    <location>
        <begin position="373"/>
        <end position="389"/>
    </location>
</feature>
<dbReference type="PANTHER" id="PTHR23108">
    <property type="entry name" value="METHYLTRANSFERASE-RELATED"/>
    <property type="match status" value="1"/>
</dbReference>
<dbReference type="EMBL" id="BRXU01000017">
    <property type="protein sequence ID" value="GLC57132.1"/>
    <property type="molecule type" value="Genomic_DNA"/>
</dbReference>
<evidence type="ECO:0000256" key="1">
    <source>
        <dbReference type="SAM" id="MobiDB-lite"/>
    </source>
</evidence>
<evidence type="ECO:0000313" key="3">
    <source>
        <dbReference type="Proteomes" id="UP001165080"/>
    </source>
</evidence>
<dbReference type="Gene3D" id="3.40.50.150">
    <property type="entry name" value="Vaccinia Virus protein VP39"/>
    <property type="match status" value="1"/>
</dbReference>
<dbReference type="GO" id="GO:0008276">
    <property type="term" value="F:protein methyltransferase activity"/>
    <property type="evidence" value="ECO:0007669"/>
    <property type="project" value="InterPro"/>
</dbReference>
<keyword evidence="3" id="KW-1185">Reference proteome</keyword>
<feature type="compositionally biased region" description="Basic residues" evidence="1">
    <location>
        <begin position="94"/>
        <end position="108"/>
    </location>
</feature>
<comment type="caution">
    <text evidence="2">The sequence shown here is derived from an EMBL/GenBank/DDBJ whole genome shotgun (WGS) entry which is preliminary data.</text>
</comment>
<feature type="region of interest" description="Disordered" evidence="1">
    <location>
        <begin position="434"/>
        <end position="498"/>
    </location>
</feature>
<feature type="compositionally biased region" description="Low complexity" evidence="1">
    <location>
        <begin position="472"/>
        <end position="482"/>
    </location>
</feature>
<sequence>MAVTAKLVSEHRGSTLQGVDDSRCSSGSENTSSPRSDSSGGSAGAPPPSPSSRPHSSFVFRSEAGDTGADADDPEPAPKRRTLITDSTGDLVLPRRRRRRQRRRRRPPHPPPLHISIRHTGQPTPVADVGLQVWRGACLACDWLLTQPDPPPDTLVLELGGGVGLVGVAAAALCRHVVLTDVHGGALSLAAANLAANAGLVRQLRQQRLLRDDVAAGATAAAAAGGCGGGVRVDVCQLDWFDFLAYGSGFVTVEDIVRALREGASADGGGGDGGGGGDQQLTTTAGEVEGELGGDGALTVTCGGGVARVLDALAAAEVLWLIAADTVYDTVLTEAFAKCAAALMSYHASVRRARFGADSSRALERGAADGDGDGAGCAGSGEGGGGSSGGSRRDGARLIVALEKRINFVLKDLAARAPAFEDFMSYVVVEPPTREGGSGGGGGGNGGGGGASLTGGVSGPAAAEGMPQPQRAAAAAAAAAAAGDDDGEEGDSGNGATAAAVTTAATATATAALGQQRPPLFRGRRLDVDAVPQVLQYERCNQLELWELTLL</sequence>
<name>A0A9W6F5E9_9CHLO</name>
<dbReference type="InterPro" id="IPR029063">
    <property type="entry name" value="SAM-dependent_MTases_sf"/>
</dbReference>
<dbReference type="Pfam" id="PF10294">
    <property type="entry name" value="Methyltransf_16"/>
    <property type="match status" value="1"/>
</dbReference>
<organism evidence="2 3">
    <name type="scientific">Pleodorina starrii</name>
    <dbReference type="NCBI Taxonomy" id="330485"/>
    <lineage>
        <taxon>Eukaryota</taxon>
        <taxon>Viridiplantae</taxon>
        <taxon>Chlorophyta</taxon>
        <taxon>core chlorophytes</taxon>
        <taxon>Chlorophyceae</taxon>
        <taxon>CS clade</taxon>
        <taxon>Chlamydomonadales</taxon>
        <taxon>Volvocaceae</taxon>
        <taxon>Pleodorina</taxon>
    </lineage>
</organism>
<dbReference type="SUPFAM" id="SSF53335">
    <property type="entry name" value="S-adenosyl-L-methionine-dependent methyltransferases"/>
    <property type="match status" value="1"/>
</dbReference>
<protein>
    <submittedName>
        <fullName evidence="2">Uncharacterized protein</fullName>
    </submittedName>
</protein>
<dbReference type="AlphaFoldDB" id="A0A9W6F5E9"/>
<dbReference type="InterPro" id="IPR019410">
    <property type="entry name" value="Methyltransf_16"/>
</dbReference>
<dbReference type="PANTHER" id="PTHR23108:SF0">
    <property type="entry name" value="METHYLTRANSFERASE-LIKE PROTEIN 22"/>
    <property type="match status" value="1"/>
</dbReference>
<feature type="region of interest" description="Disordered" evidence="1">
    <location>
        <begin position="366"/>
        <end position="392"/>
    </location>
</feature>
<evidence type="ECO:0000313" key="2">
    <source>
        <dbReference type="EMBL" id="GLC57132.1"/>
    </source>
</evidence>
<dbReference type="InterPro" id="IPR038899">
    <property type="entry name" value="METTL22"/>
</dbReference>
<dbReference type="GO" id="GO:0005634">
    <property type="term" value="C:nucleus"/>
    <property type="evidence" value="ECO:0007669"/>
    <property type="project" value="TreeGrafter"/>
</dbReference>
<accession>A0A9W6F5E9</accession>
<dbReference type="Proteomes" id="UP001165080">
    <property type="component" value="Unassembled WGS sequence"/>
</dbReference>
<feature type="region of interest" description="Disordered" evidence="1">
    <location>
        <begin position="1"/>
        <end position="122"/>
    </location>
</feature>
<feature type="compositionally biased region" description="Gly residues" evidence="1">
    <location>
        <begin position="436"/>
        <end position="458"/>
    </location>
</feature>
<gene>
    <name evidence="2" type="primary">PLESTMB000173</name>
    <name evidence="2" type="ORF">PLESTB_001186900</name>
</gene>
<reference evidence="2 3" key="1">
    <citation type="journal article" date="2023" name="Commun. Biol.">
        <title>Reorganization of the ancestral sex-determining regions during the evolution of trioecy in Pleodorina starrii.</title>
        <authorList>
            <person name="Takahashi K."/>
            <person name="Suzuki S."/>
            <person name="Kawai-Toyooka H."/>
            <person name="Yamamoto K."/>
            <person name="Hamaji T."/>
            <person name="Ootsuki R."/>
            <person name="Yamaguchi H."/>
            <person name="Kawachi M."/>
            <person name="Higashiyama T."/>
            <person name="Nozaki H."/>
        </authorList>
    </citation>
    <scope>NUCLEOTIDE SEQUENCE [LARGE SCALE GENOMIC DNA]</scope>
    <source>
        <strain evidence="2 3">NIES-4479</strain>
    </source>
</reference>
<proteinExistence type="predicted"/>